<keyword evidence="3" id="KW-1185">Reference proteome</keyword>
<protein>
    <submittedName>
        <fullName evidence="2">Uncharacterized protein</fullName>
    </submittedName>
</protein>
<feature type="region of interest" description="Disordered" evidence="1">
    <location>
        <begin position="1"/>
        <end position="42"/>
    </location>
</feature>
<dbReference type="STRING" id="86049.A0A1C1CL79"/>
<feature type="region of interest" description="Disordered" evidence="1">
    <location>
        <begin position="57"/>
        <end position="99"/>
    </location>
</feature>
<evidence type="ECO:0000313" key="3">
    <source>
        <dbReference type="Proteomes" id="UP000094526"/>
    </source>
</evidence>
<accession>A0A1C1CL79</accession>
<dbReference type="Proteomes" id="UP000094526">
    <property type="component" value="Unassembled WGS sequence"/>
</dbReference>
<dbReference type="AlphaFoldDB" id="A0A1C1CL79"/>
<evidence type="ECO:0000256" key="1">
    <source>
        <dbReference type="SAM" id="MobiDB-lite"/>
    </source>
</evidence>
<organism evidence="2 3">
    <name type="scientific">Cladophialophora carrionii</name>
    <dbReference type="NCBI Taxonomy" id="86049"/>
    <lineage>
        <taxon>Eukaryota</taxon>
        <taxon>Fungi</taxon>
        <taxon>Dikarya</taxon>
        <taxon>Ascomycota</taxon>
        <taxon>Pezizomycotina</taxon>
        <taxon>Eurotiomycetes</taxon>
        <taxon>Chaetothyriomycetidae</taxon>
        <taxon>Chaetothyriales</taxon>
        <taxon>Herpotrichiellaceae</taxon>
        <taxon>Cladophialophora</taxon>
    </lineage>
</organism>
<feature type="region of interest" description="Disordered" evidence="1">
    <location>
        <begin position="284"/>
        <end position="315"/>
    </location>
</feature>
<dbReference type="VEuPathDB" id="FungiDB:G647_02678"/>
<evidence type="ECO:0000313" key="2">
    <source>
        <dbReference type="EMBL" id="OCT49260.1"/>
    </source>
</evidence>
<feature type="compositionally biased region" description="Polar residues" evidence="1">
    <location>
        <begin position="57"/>
        <end position="72"/>
    </location>
</feature>
<dbReference type="eggNOG" id="ENOG502SANZ">
    <property type="taxonomic scope" value="Eukaryota"/>
</dbReference>
<dbReference type="EMBL" id="LGRB01000011">
    <property type="protein sequence ID" value="OCT49260.1"/>
    <property type="molecule type" value="Genomic_DNA"/>
</dbReference>
<dbReference type="Pfam" id="PF20354">
    <property type="entry name" value="DUF6649"/>
    <property type="match status" value="1"/>
</dbReference>
<dbReference type="OrthoDB" id="5345504at2759"/>
<reference evidence="3" key="1">
    <citation type="submission" date="2015-07" db="EMBL/GenBank/DDBJ databases">
        <authorList>
            <person name="Teixeira M.M."/>
            <person name="Souza R.C."/>
            <person name="Almeida L.G."/>
            <person name="Vicente V.A."/>
            <person name="de Hoog S."/>
            <person name="Bocca A.L."/>
            <person name="de Almeida S.R."/>
            <person name="Vasconcelos A.T."/>
            <person name="Felipe M.S."/>
        </authorList>
    </citation>
    <scope>NUCLEOTIDE SEQUENCE [LARGE SCALE GENOMIC DNA]</scope>
    <source>
        <strain evidence="3">KSF</strain>
    </source>
</reference>
<proteinExistence type="predicted"/>
<gene>
    <name evidence="2" type="ORF">CLCR_05004</name>
</gene>
<sequence length="340" mass="38167">MAQYAPYTASPEWHPALANQHRSNILSHSKRKAEEDFESQSHISSHFKKLRLNQNHVNQATHATAHSQTYTPQHHYPAPAVPSPSSSMYNLHHAQPGSPTISFRPHIANTDARPALAVAPPPTPTPPQPQPDPIALDREIHTHDFAFPPSAPHSTPPPAIETIKPPTLADTDFMTIDDTPHRVIIHDLSSEIAQIEAEEAAHNATLFLPDIDKKVSTLPHHLLQQRQNHDRHGSLRMDLELGRPPAENLNTALVLYRDPSSISVPEEEDVVRKTIIEARRRAREKAAEEQRERERHAREAETRALQEHWDDGMVDHSFHDAGVREAAMDSDSDPDAMEIE</sequence>
<name>A0A1C1CL79_9EURO</name>
<dbReference type="InterPro" id="IPR046591">
    <property type="entry name" value="DUF6649"/>
</dbReference>
<comment type="caution">
    <text evidence="2">The sequence shown here is derived from an EMBL/GenBank/DDBJ whole genome shotgun (WGS) entry which is preliminary data.</text>
</comment>
<dbReference type="VEuPathDB" id="FungiDB:CLCR_05004"/>